<reference evidence="1 2" key="1">
    <citation type="submission" date="2021-03" db="EMBL/GenBank/DDBJ databases">
        <title>Whole genome shotgun sequence of Actinoplanes toevensis NBRC 105298.</title>
        <authorList>
            <person name="Komaki H."/>
            <person name="Tamura T."/>
        </authorList>
    </citation>
    <scope>NUCLEOTIDE SEQUENCE [LARGE SCALE GENOMIC DNA]</scope>
    <source>
        <strain evidence="1 2">NBRC 105298</strain>
    </source>
</reference>
<name>A0A919TDE3_9ACTN</name>
<organism evidence="1 2">
    <name type="scientific">Paractinoplanes toevensis</name>
    <dbReference type="NCBI Taxonomy" id="571911"/>
    <lineage>
        <taxon>Bacteria</taxon>
        <taxon>Bacillati</taxon>
        <taxon>Actinomycetota</taxon>
        <taxon>Actinomycetes</taxon>
        <taxon>Micromonosporales</taxon>
        <taxon>Micromonosporaceae</taxon>
        <taxon>Paractinoplanes</taxon>
    </lineage>
</organism>
<dbReference type="EMBL" id="BOQN01000065">
    <property type="protein sequence ID" value="GIM93247.1"/>
    <property type="molecule type" value="Genomic_DNA"/>
</dbReference>
<comment type="caution">
    <text evidence="1">The sequence shown here is derived from an EMBL/GenBank/DDBJ whole genome shotgun (WGS) entry which is preliminary data.</text>
</comment>
<dbReference type="AlphaFoldDB" id="A0A919TDE3"/>
<proteinExistence type="predicted"/>
<sequence length="91" mass="10320">MAWIKGSQVRILSARQNKAGDLRKRRSPFSLDQDYSPKTHRFQVLTSLRNLSGKTHDAPVKRGPCSREAVRDPMDARLGANAGLLRHRHCE</sequence>
<keyword evidence="2" id="KW-1185">Reference proteome</keyword>
<protein>
    <submittedName>
        <fullName evidence="1">Uncharacterized protein</fullName>
    </submittedName>
</protein>
<evidence type="ECO:0000313" key="1">
    <source>
        <dbReference type="EMBL" id="GIM93247.1"/>
    </source>
</evidence>
<evidence type="ECO:0000313" key="2">
    <source>
        <dbReference type="Proteomes" id="UP000677082"/>
    </source>
</evidence>
<gene>
    <name evidence="1" type="ORF">Ato02nite_050400</name>
</gene>
<dbReference type="Proteomes" id="UP000677082">
    <property type="component" value="Unassembled WGS sequence"/>
</dbReference>
<accession>A0A919TDE3</accession>